<dbReference type="Gene3D" id="2.40.50.140">
    <property type="entry name" value="Nucleic acid-binding proteins"/>
    <property type="match status" value="1"/>
</dbReference>
<dbReference type="InterPro" id="IPR003717">
    <property type="entry name" value="RecO"/>
</dbReference>
<evidence type="ECO:0000313" key="6">
    <source>
        <dbReference type="EMBL" id="EXY75989.1"/>
    </source>
</evidence>
<gene>
    <name evidence="4 6" type="primary">recO</name>
    <name evidence="6" type="ORF">M124_0200</name>
</gene>
<proteinExistence type="inferred from homology"/>
<evidence type="ECO:0000313" key="7">
    <source>
        <dbReference type="Proteomes" id="UP000020529"/>
    </source>
</evidence>
<evidence type="ECO:0000256" key="2">
    <source>
        <dbReference type="ARBA" id="ARBA00023172"/>
    </source>
</evidence>
<organism evidence="6 7">
    <name type="scientific">Bacteroides fragilis str. 3988T(B)14</name>
    <dbReference type="NCBI Taxonomy" id="1339315"/>
    <lineage>
        <taxon>Bacteria</taxon>
        <taxon>Pseudomonadati</taxon>
        <taxon>Bacteroidota</taxon>
        <taxon>Bacteroidia</taxon>
        <taxon>Bacteroidales</taxon>
        <taxon>Bacteroidaceae</taxon>
        <taxon>Bacteroides</taxon>
    </lineage>
</organism>
<dbReference type="InterPro" id="IPR022572">
    <property type="entry name" value="DNA_rep/recomb_RecO_N"/>
</dbReference>
<keyword evidence="1 4" id="KW-0227">DNA damage</keyword>
<evidence type="ECO:0000256" key="4">
    <source>
        <dbReference type="HAMAP-Rule" id="MF_00201"/>
    </source>
</evidence>
<dbReference type="SMR" id="A0A015SUY1"/>
<dbReference type="NCBIfam" id="TIGR00613">
    <property type="entry name" value="reco"/>
    <property type="match status" value="1"/>
</dbReference>
<reference evidence="6 7" key="1">
    <citation type="submission" date="2014-02" db="EMBL/GenBank/DDBJ databases">
        <authorList>
            <person name="Sears C."/>
            <person name="Carroll K."/>
            <person name="Sack B.R."/>
            <person name="Qadri F."/>
            <person name="Myers L.L."/>
            <person name="Chung G.-T."/>
            <person name="Escheverria P."/>
            <person name="Fraser C.M."/>
            <person name="Sadzewicz L."/>
            <person name="Shefchek K.A."/>
            <person name="Tallon L."/>
            <person name="Das S.P."/>
            <person name="Daugherty S."/>
            <person name="Mongodin E.F."/>
        </authorList>
    </citation>
    <scope>NUCLEOTIDE SEQUENCE [LARGE SCALE GENOMIC DNA]</scope>
    <source>
        <strain evidence="7">3988T(B)14</strain>
    </source>
</reference>
<comment type="similarity">
    <text evidence="4">Belongs to the RecO family.</text>
</comment>
<dbReference type="RefSeq" id="WP_005783992.1">
    <property type="nucleotide sequence ID" value="NZ_JGCY01000220.1"/>
</dbReference>
<accession>A0A015SUY1</accession>
<comment type="function">
    <text evidence="4">Involved in DNA repair and RecF pathway recombination.</text>
</comment>
<dbReference type="PANTHER" id="PTHR33991:SF1">
    <property type="entry name" value="DNA REPAIR PROTEIN RECO"/>
    <property type="match status" value="1"/>
</dbReference>
<dbReference type="Proteomes" id="UP000020529">
    <property type="component" value="Unassembled WGS sequence"/>
</dbReference>
<dbReference type="HAMAP" id="MF_00201">
    <property type="entry name" value="RecO"/>
    <property type="match status" value="1"/>
</dbReference>
<comment type="caution">
    <text evidence="6">The sequence shown here is derived from an EMBL/GenBank/DDBJ whole genome shotgun (WGS) entry which is preliminary data.</text>
</comment>
<sequence>MLQKTVGIVLHVLKYNDTSNIVEMYTELSGRASFLVTVPRSKKATVKSVLFQPLALIEFEADYRPNTSLFRIKEAKSFSPFTSIPYDPFKSAIALFLAEFLYRAIREEAENRPLFAYLQHSILWLDTCKISFANFHLVFLMRLSRFLGLYPNLDDYHAGDYFDMLNATFTSVRPQLHSSYIQPDEAGRLLQLMRMNYETMHLFGMNRTERARCLAIINEYYRLHLPDFPILKSLDVLKELFD</sequence>
<dbReference type="PATRIC" id="fig|1339315.3.peg.1016"/>
<keyword evidence="2 4" id="KW-0233">DNA recombination</keyword>
<feature type="domain" description="DNA replication/recombination mediator RecO N-terminal" evidence="5">
    <location>
        <begin position="1"/>
        <end position="81"/>
    </location>
</feature>
<name>A0A015SUY1_BACFG</name>
<dbReference type="SUPFAM" id="SSF57863">
    <property type="entry name" value="ArfGap/RecO-like zinc finger"/>
    <property type="match status" value="1"/>
</dbReference>
<dbReference type="GO" id="GO:0006310">
    <property type="term" value="P:DNA recombination"/>
    <property type="evidence" value="ECO:0007669"/>
    <property type="project" value="UniProtKB-UniRule"/>
</dbReference>
<dbReference type="GO" id="GO:0043590">
    <property type="term" value="C:bacterial nucleoid"/>
    <property type="evidence" value="ECO:0007669"/>
    <property type="project" value="TreeGrafter"/>
</dbReference>
<dbReference type="GO" id="GO:0006302">
    <property type="term" value="P:double-strand break repair"/>
    <property type="evidence" value="ECO:0007669"/>
    <property type="project" value="TreeGrafter"/>
</dbReference>
<protein>
    <recommendedName>
        <fullName evidence="4">DNA repair protein RecO</fullName>
    </recommendedName>
    <alternativeName>
        <fullName evidence="4">Recombination protein O</fullName>
    </alternativeName>
</protein>
<dbReference type="EMBL" id="JGCY01000220">
    <property type="protein sequence ID" value="EXY75989.1"/>
    <property type="molecule type" value="Genomic_DNA"/>
</dbReference>
<dbReference type="InterPro" id="IPR012340">
    <property type="entry name" value="NA-bd_OB-fold"/>
</dbReference>
<dbReference type="PANTHER" id="PTHR33991">
    <property type="entry name" value="DNA REPAIR PROTEIN RECO"/>
    <property type="match status" value="1"/>
</dbReference>
<dbReference type="InterPro" id="IPR037278">
    <property type="entry name" value="ARFGAP/RecO"/>
</dbReference>
<evidence type="ECO:0000259" key="5">
    <source>
        <dbReference type="Pfam" id="PF11967"/>
    </source>
</evidence>
<evidence type="ECO:0000256" key="3">
    <source>
        <dbReference type="ARBA" id="ARBA00023204"/>
    </source>
</evidence>
<keyword evidence="3 4" id="KW-0234">DNA repair</keyword>
<evidence type="ECO:0000256" key="1">
    <source>
        <dbReference type="ARBA" id="ARBA00022763"/>
    </source>
</evidence>
<dbReference type="AlphaFoldDB" id="A0A015SUY1"/>
<dbReference type="GeneID" id="60367759"/>
<dbReference type="Pfam" id="PF02565">
    <property type="entry name" value="RecO_C"/>
    <property type="match status" value="1"/>
</dbReference>
<dbReference type="Pfam" id="PF11967">
    <property type="entry name" value="RecO_N"/>
    <property type="match status" value="1"/>
</dbReference>